<feature type="compositionally biased region" description="Basic residues" evidence="1">
    <location>
        <begin position="152"/>
        <end position="167"/>
    </location>
</feature>
<feature type="compositionally biased region" description="Low complexity" evidence="1">
    <location>
        <begin position="168"/>
        <end position="183"/>
    </location>
</feature>
<evidence type="ECO:0000313" key="4">
    <source>
        <dbReference type="Proteomes" id="UP001054889"/>
    </source>
</evidence>
<keyword evidence="4" id="KW-1185">Reference proteome</keyword>
<dbReference type="AlphaFoldDB" id="A0AAV5BTU7"/>
<evidence type="ECO:0000313" key="3">
    <source>
        <dbReference type="EMBL" id="GJM89381.1"/>
    </source>
</evidence>
<evidence type="ECO:0000313" key="2">
    <source>
        <dbReference type="EMBL" id="GJM88980.1"/>
    </source>
</evidence>
<dbReference type="EMBL" id="BQKI01000002">
    <property type="protein sequence ID" value="GJM88980.1"/>
    <property type="molecule type" value="Genomic_DNA"/>
</dbReference>
<comment type="caution">
    <text evidence="3">The sequence shown here is derived from an EMBL/GenBank/DDBJ whole genome shotgun (WGS) entry which is preliminary data.</text>
</comment>
<name>A0AAV5BTU7_ELECO</name>
<reference evidence="3" key="2">
    <citation type="submission" date="2021-12" db="EMBL/GenBank/DDBJ databases">
        <title>Resequencing data analysis of finger millet.</title>
        <authorList>
            <person name="Hatakeyama M."/>
            <person name="Aluri S."/>
            <person name="Balachadran M.T."/>
            <person name="Sivarajan S.R."/>
            <person name="Poveda L."/>
            <person name="Shimizu-Inatsugi R."/>
            <person name="Schlapbach R."/>
            <person name="Sreeman S.M."/>
            <person name="Shimizu K.K."/>
        </authorList>
    </citation>
    <scope>NUCLEOTIDE SEQUENCE</scope>
</reference>
<proteinExistence type="predicted"/>
<evidence type="ECO:0000256" key="1">
    <source>
        <dbReference type="SAM" id="MobiDB-lite"/>
    </source>
</evidence>
<dbReference type="EMBL" id="BQKI01000002">
    <property type="protein sequence ID" value="GJM89381.1"/>
    <property type="molecule type" value="Genomic_DNA"/>
</dbReference>
<dbReference type="Gene3D" id="3.40.50.2000">
    <property type="entry name" value="Glycogen Phosphorylase B"/>
    <property type="match status" value="1"/>
</dbReference>
<accession>A0AAV5BTU7</accession>
<protein>
    <submittedName>
        <fullName evidence="3">Uncharacterized protein</fullName>
    </submittedName>
</protein>
<gene>
    <name evidence="3" type="primary">ga05570</name>
    <name evidence="2" type="synonym">ga05116</name>
    <name evidence="2" type="ORF">PR202_ga05116</name>
    <name evidence="3" type="ORF">PR202_ga05570</name>
</gene>
<feature type="region of interest" description="Disordered" evidence="1">
    <location>
        <begin position="109"/>
        <end position="183"/>
    </location>
</feature>
<organism evidence="3 4">
    <name type="scientific">Eleusine coracana subsp. coracana</name>
    <dbReference type="NCBI Taxonomy" id="191504"/>
    <lineage>
        <taxon>Eukaryota</taxon>
        <taxon>Viridiplantae</taxon>
        <taxon>Streptophyta</taxon>
        <taxon>Embryophyta</taxon>
        <taxon>Tracheophyta</taxon>
        <taxon>Spermatophyta</taxon>
        <taxon>Magnoliopsida</taxon>
        <taxon>Liliopsida</taxon>
        <taxon>Poales</taxon>
        <taxon>Poaceae</taxon>
        <taxon>PACMAD clade</taxon>
        <taxon>Chloridoideae</taxon>
        <taxon>Cynodonteae</taxon>
        <taxon>Eleusininae</taxon>
        <taxon>Eleusine</taxon>
    </lineage>
</organism>
<dbReference type="SUPFAM" id="SSF53756">
    <property type="entry name" value="UDP-Glycosyltransferase/glycogen phosphorylase"/>
    <property type="match status" value="1"/>
</dbReference>
<feature type="compositionally biased region" description="Basic and acidic residues" evidence="1">
    <location>
        <begin position="139"/>
        <end position="151"/>
    </location>
</feature>
<dbReference type="Proteomes" id="UP001054889">
    <property type="component" value="Unassembled WGS sequence"/>
</dbReference>
<reference evidence="3" key="1">
    <citation type="journal article" date="2018" name="DNA Res.">
        <title>Multiple hybrid de novo genome assembly of finger millet, an orphan allotetraploid crop.</title>
        <authorList>
            <person name="Hatakeyama M."/>
            <person name="Aluri S."/>
            <person name="Balachadran M.T."/>
            <person name="Sivarajan S.R."/>
            <person name="Patrignani A."/>
            <person name="Gruter S."/>
            <person name="Poveda L."/>
            <person name="Shimizu-Inatsugi R."/>
            <person name="Baeten J."/>
            <person name="Francoijs K.J."/>
            <person name="Nataraja K.N."/>
            <person name="Reddy Y.A.N."/>
            <person name="Phadnis S."/>
            <person name="Ravikumar R.L."/>
            <person name="Schlapbach R."/>
            <person name="Sreeman S.M."/>
            <person name="Shimizu K.K."/>
        </authorList>
    </citation>
    <scope>NUCLEOTIDE SEQUENCE</scope>
</reference>
<sequence>MASDSSKPSKKLRILLVPFLAASHIGPFTDLAFHLAAARPGAVEATVAVTHANASVVRSALARRDPNTCADDVAAVHVATYAFPAAAGLPPGVENLSTGHRRGRVAHRRVRHRRGADAAGAGAPRQGSLPGRRRHRRALLLERRRGREPRRAVRHVPRPSARSRRRPCSSSCSAACTASPMTR</sequence>